<protein>
    <submittedName>
        <fullName evidence="1">Uncharacterized protein</fullName>
    </submittedName>
</protein>
<sequence>INDKFLKLESKRLRYALTDFAGKPTKLVITRNDSQPNSQNTWYHVEELVK</sequence>
<accession>X0YRX8</accession>
<organism evidence="1">
    <name type="scientific">marine sediment metagenome</name>
    <dbReference type="NCBI Taxonomy" id="412755"/>
    <lineage>
        <taxon>unclassified sequences</taxon>
        <taxon>metagenomes</taxon>
        <taxon>ecological metagenomes</taxon>
    </lineage>
</organism>
<gene>
    <name evidence="1" type="ORF">S01H4_03736</name>
</gene>
<reference evidence="1" key="1">
    <citation type="journal article" date="2014" name="Front. Microbiol.">
        <title>High frequency of phylogenetically diverse reductive dehalogenase-homologous genes in deep subseafloor sedimentary metagenomes.</title>
        <authorList>
            <person name="Kawai M."/>
            <person name="Futagami T."/>
            <person name="Toyoda A."/>
            <person name="Takaki Y."/>
            <person name="Nishi S."/>
            <person name="Hori S."/>
            <person name="Arai W."/>
            <person name="Tsubouchi T."/>
            <person name="Morono Y."/>
            <person name="Uchiyama I."/>
            <person name="Ito T."/>
            <person name="Fujiyama A."/>
            <person name="Inagaki F."/>
            <person name="Takami H."/>
        </authorList>
    </citation>
    <scope>NUCLEOTIDE SEQUENCE</scope>
    <source>
        <strain evidence="1">Expedition CK06-06</strain>
    </source>
</reference>
<proteinExistence type="predicted"/>
<dbReference type="EMBL" id="BART01000941">
    <property type="protein sequence ID" value="GAG59199.1"/>
    <property type="molecule type" value="Genomic_DNA"/>
</dbReference>
<name>X0YRX8_9ZZZZ</name>
<evidence type="ECO:0000313" key="1">
    <source>
        <dbReference type="EMBL" id="GAG59199.1"/>
    </source>
</evidence>
<comment type="caution">
    <text evidence="1">The sequence shown here is derived from an EMBL/GenBank/DDBJ whole genome shotgun (WGS) entry which is preliminary data.</text>
</comment>
<feature type="non-terminal residue" evidence="1">
    <location>
        <position position="1"/>
    </location>
</feature>
<dbReference type="AlphaFoldDB" id="X0YRX8"/>